<dbReference type="GO" id="GO:0016020">
    <property type="term" value="C:membrane"/>
    <property type="evidence" value="ECO:0007669"/>
    <property type="project" value="TreeGrafter"/>
</dbReference>
<organism evidence="6 7">
    <name type="scientific">Candidozyma auris</name>
    <name type="common">Yeast</name>
    <name type="synonym">Candida auris</name>
    <dbReference type="NCBI Taxonomy" id="498019"/>
    <lineage>
        <taxon>Eukaryota</taxon>
        <taxon>Fungi</taxon>
        <taxon>Dikarya</taxon>
        <taxon>Ascomycota</taxon>
        <taxon>Saccharomycotina</taxon>
        <taxon>Pichiomycetes</taxon>
        <taxon>Metschnikowiaceae</taxon>
        <taxon>Candidozyma</taxon>
    </lineage>
</organism>
<sequence>MEAQPSNRRPLPGDLYLLKLPVDLVLEQNESISTLATYKSSIYVGTTKGQILHLHCFEDASEYLHILQLQVTEKDVLVTKILPLPDVELCLVICNRTMYVYTLPELLPCHMGKIRDVNDVLELSQVKNPRAKNIHDKVIVFTSTRLRVVQFVPPETVKLLRDIPYMGALMGISSAAGTLANYSNICLVANGENYDVVDLQQTRRIPLFEHNPEKAPGIAPNILPFDAGDSEEYLLSVRTNESTSMAMFINSFGDVTRGTMTWIDVGYPTNGMAVVWPHVIGLFSVNGSLSLTFSSLESLEVVEATKVALLFDGNAWGEVGNLMIQGLKHPVFFCHEQILDWLTKTNIESEGDRYISLQSANVVLHNDKNLYYMYQESTTYTKLQAILKGLQTTDSAWELSIKDLEGETGVLRLIHVILLLATGIITDVEDKLIVGIDPRVLLYLIGDLGLGKEIYEGFYLEKAVWFVLNHFRPLQVEESFKEAFIKSTYDLCEVEGALFKSLRVMMYQRLRSARQAIEMVASEKEKALWVSNESTNLNILDVLDNKDWNTVKLEVLLLRQTHEKASSTTNELSQEITDELAQEITSLAFKLLDKKIDIGNLEISDDGVATQDGYSIDLVEVILTQLKENFDNSEMYNRNLLELLKLQPQRGLAFLEANKFGKHKATHKHILEEYSKLHNLDAGFSSLKLEFVEQSLIDHVKETGDFDPRLAKELLNEQLEYLEMQRGEFANDYVNLDILLTSFKHEYDLANGRVPQIYWIDYLGIHGKRSECQQLASFYVKIYELLLLLRLHREDVPPLPSEGSESMQHLDCLFSGRPVDEIIDESITRADQMTSNWVAEYGMPPTPKKLVYFSSLTLKIKSLYSKRENNDIISSIKLMLERYLRFEQPLSRYEAIKFLVTSFGKKCFSPVEVLQLIPPDLPLAFIYDYLKTVMVSNESDKIESDLIRILARLDSKLMSNVVDDLKKDLQKYSGEVKSSEP</sequence>
<evidence type="ECO:0000256" key="1">
    <source>
        <dbReference type="ARBA" id="ARBA00004496"/>
    </source>
</evidence>
<feature type="domain" description="CNH" evidence="5">
    <location>
        <begin position="29"/>
        <end position="317"/>
    </location>
</feature>
<keyword evidence="3" id="KW-0963">Cytoplasm</keyword>
<dbReference type="VEuPathDB" id="FungiDB:CJI96_0005150"/>
<dbReference type="InterPro" id="IPR001180">
    <property type="entry name" value="CNH_dom"/>
</dbReference>
<dbReference type="VEuPathDB" id="FungiDB:CJJ09_005305"/>
<dbReference type="VEuPathDB" id="FungiDB:CJJ07_003319"/>
<dbReference type="InterPro" id="IPR032914">
    <property type="entry name" value="Vam6/VPS39/TRAP1"/>
</dbReference>
<evidence type="ECO:0000313" key="6">
    <source>
        <dbReference type="EMBL" id="KND99000.1"/>
    </source>
</evidence>
<protein>
    <recommendedName>
        <fullName evidence="5">CNH domain-containing protein</fullName>
    </recommendedName>
</protein>
<evidence type="ECO:0000256" key="4">
    <source>
        <dbReference type="ARBA" id="ARBA00022927"/>
    </source>
</evidence>
<dbReference type="VEuPathDB" id="FungiDB:CJI97_004186"/>
<comment type="subcellular location">
    <subcellularLocation>
        <location evidence="1">Cytoplasm</location>
    </subcellularLocation>
</comment>
<dbReference type="GO" id="GO:0015031">
    <property type="term" value="P:protein transport"/>
    <property type="evidence" value="ECO:0007669"/>
    <property type="project" value="UniProtKB-KW"/>
</dbReference>
<dbReference type="VEuPathDB" id="FungiDB:QG37_04060"/>
<evidence type="ECO:0000256" key="3">
    <source>
        <dbReference type="ARBA" id="ARBA00022490"/>
    </source>
</evidence>
<keyword evidence="2" id="KW-0813">Transport</keyword>
<keyword evidence="4" id="KW-0653">Protein transport</keyword>
<dbReference type="EMBL" id="LGST01000027">
    <property type="protein sequence ID" value="KND99000.1"/>
    <property type="molecule type" value="Genomic_DNA"/>
</dbReference>
<dbReference type="GO" id="GO:0005737">
    <property type="term" value="C:cytoplasm"/>
    <property type="evidence" value="ECO:0007669"/>
    <property type="project" value="UniProtKB-SubCell"/>
</dbReference>
<dbReference type="GO" id="GO:0034058">
    <property type="term" value="P:endosomal vesicle fusion"/>
    <property type="evidence" value="ECO:0007669"/>
    <property type="project" value="TreeGrafter"/>
</dbReference>
<gene>
    <name evidence="6" type="ORF">QG37_04060</name>
</gene>
<dbReference type="GO" id="GO:0006914">
    <property type="term" value="P:autophagy"/>
    <property type="evidence" value="ECO:0007669"/>
    <property type="project" value="TreeGrafter"/>
</dbReference>
<evidence type="ECO:0000256" key="2">
    <source>
        <dbReference type="ARBA" id="ARBA00022448"/>
    </source>
</evidence>
<dbReference type="Proteomes" id="UP000037122">
    <property type="component" value="Unassembled WGS sequence"/>
</dbReference>
<accession>A0A0L0NZ82</accession>
<reference evidence="7" key="1">
    <citation type="journal article" date="2015" name="BMC Genomics">
        <title>Draft genome of a commonly misdiagnosed multidrug resistant pathogen Candida auris.</title>
        <authorList>
            <person name="Chatterjee S."/>
            <person name="Alampalli S.V."/>
            <person name="Nageshan R.K."/>
            <person name="Chettiar S.T."/>
            <person name="Joshi S."/>
            <person name="Tatu U.S."/>
        </authorList>
    </citation>
    <scope>NUCLEOTIDE SEQUENCE [LARGE SCALE GENOMIC DNA]</scope>
    <source>
        <strain evidence="7">6684</strain>
    </source>
</reference>
<proteinExistence type="predicted"/>
<dbReference type="PROSITE" id="PS50219">
    <property type="entry name" value="CNH"/>
    <property type="match status" value="1"/>
</dbReference>
<dbReference type="AlphaFoldDB" id="A0A0L0NZ82"/>
<dbReference type="PANTHER" id="PTHR12894">
    <property type="entry name" value="CNH DOMAIN CONTAINING"/>
    <property type="match status" value="1"/>
</dbReference>
<dbReference type="VEuPathDB" id="FungiDB:B9J08_004123"/>
<evidence type="ECO:0000259" key="5">
    <source>
        <dbReference type="PROSITE" id="PS50219"/>
    </source>
</evidence>
<dbReference type="PANTHER" id="PTHR12894:SF27">
    <property type="entry name" value="TRANSFORMING GROWTH FACTOR-BETA RECEPTOR-ASSOCIATED PROTEIN 1"/>
    <property type="match status" value="1"/>
</dbReference>
<comment type="caution">
    <text evidence="6">The sequence shown here is derived from an EMBL/GenBank/DDBJ whole genome shotgun (WGS) entry which is preliminary data.</text>
</comment>
<dbReference type="VEuPathDB" id="FungiDB:CJJ09_005304"/>
<evidence type="ECO:0000313" key="7">
    <source>
        <dbReference type="Proteomes" id="UP000037122"/>
    </source>
</evidence>
<name>A0A0L0NZ82_CANAR</name>